<keyword evidence="4 10" id="KW-0479">Metal-binding</keyword>
<dbReference type="HAMAP" id="MF_00097">
    <property type="entry name" value="TMP_synthase"/>
    <property type="match status" value="1"/>
</dbReference>
<feature type="binding site" evidence="10">
    <location>
        <begin position="231"/>
        <end position="233"/>
    </location>
    <ligand>
        <name>2-[(2R,5Z)-2-carboxy-4-methylthiazol-5(2H)-ylidene]ethyl phosphate</name>
        <dbReference type="ChEBI" id="CHEBI:62899"/>
    </ligand>
</feature>
<keyword evidence="6 10" id="KW-0784">Thiamine biosynthesis</keyword>
<evidence type="ECO:0000256" key="6">
    <source>
        <dbReference type="ARBA" id="ARBA00022977"/>
    </source>
</evidence>
<feature type="binding site" evidence="10">
    <location>
        <position position="165"/>
    </location>
    <ligand>
        <name>4-amino-2-methyl-5-(diphosphooxymethyl)pyrimidine</name>
        <dbReference type="ChEBI" id="CHEBI:57841"/>
    </ligand>
</feature>
<comment type="pathway">
    <text evidence="2 10 12">Cofactor biosynthesis; thiamine diphosphate biosynthesis; thiamine phosphate from 4-amino-2-methyl-5-diphosphomethylpyrimidine and 4-methyl-5-(2-phosphoethyl)-thiazole: step 1/1.</text>
</comment>
<comment type="catalytic activity">
    <reaction evidence="7 10 11">
        <text>4-methyl-5-(2-phosphooxyethyl)-thiazole + 4-amino-2-methyl-5-(diphosphooxymethyl)pyrimidine + H(+) = thiamine phosphate + diphosphate</text>
        <dbReference type="Rhea" id="RHEA:22328"/>
        <dbReference type="ChEBI" id="CHEBI:15378"/>
        <dbReference type="ChEBI" id="CHEBI:33019"/>
        <dbReference type="ChEBI" id="CHEBI:37575"/>
        <dbReference type="ChEBI" id="CHEBI:57841"/>
        <dbReference type="ChEBI" id="CHEBI:58296"/>
        <dbReference type="EC" id="2.5.1.3"/>
    </reaction>
</comment>
<comment type="catalytic activity">
    <reaction evidence="9 10 11">
        <text>2-[(2R,5Z)-2-carboxy-4-methylthiazol-5(2H)-ylidene]ethyl phosphate + 4-amino-2-methyl-5-(diphosphooxymethyl)pyrimidine + 2 H(+) = thiamine phosphate + CO2 + diphosphate</text>
        <dbReference type="Rhea" id="RHEA:47844"/>
        <dbReference type="ChEBI" id="CHEBI:15378"/>
        <dbReference type="ChEBI" id="CHEBI:16526"/>
        <dbReference type="ChEBI" id="CHEBI:33019"/>
        <dbReference type="ChEBI" id="CHEBI:37575"/>
        <dbReference type="ChEBI" id="CHEBI:57841"/>
        <dbReference type="ChEBI" id="CHEBI:62899"/>
        <dbReference type="EC" id="2.5.1.3"/>
    </reaction>
</comment>
<evidence type="ECO:0000256" key="11">
    <source>
        <dbReference type="RuleBase" id="RU003826"/>
    </source>
</evidence>
<feature type="binding site" evidence="10">
    <location>
        <position position="204"/>
    </location>
    <ligand>
        <name>4-amino-2-methyl-5-(diphosphooxymethyl)pyrimidine</name>
        <dbReference type="ChEBI" id="CHEBI:57841"/>
    </ligand>
</feature>
<evidence type="ECO:0000256" key="5">
    <source>
        <dbReference type="ARBA" id="ARBA00022842"/>
    </source>
</evidence>
<evidence type="ECO:0000256" key="1">
    <source>
        <dbReference type="ARBA" id="ARBA00003814"/>
    </source>
</evidence>
<comment type="caution">
    <text evidence="10">Lacks conserved residue(s) required for the propagation of feature annotation.</text>
</comment>
<comment type="function">
    <text evidence="1 10">Condenses 4-methyl-5-(beta-hydroxyethyl)thiazole monophosphate (THZ-P) and 2-methyl-4-amino-5-hydroxymethyl pyrimidine pyrophosphate (HMP-PP) to form thiamine monophosphate (TMP).</text>
</comment>
<protein>
    <recommendedName>
        <fullName evidence="10">Thiamine-phosphate synthase</fullName>
        <shortName evidence="10">TP synthase</shortName>
        <shortName evidence="10">TPS</shortName>
        <ecNumber evidence="10">2.5.1.3</ecNumber>
    </recommendedName>
    <alternativeName>
        <fullName evidence="10">Thiamine-phosphate pyrophosphorylase</fullName>
        <shortName evidence="10">TMP pyrophosphorylase</shortName>
        <shortName evidence="10">TMP-PPase</shortName>
    </alternativeName>
</protein>
<dbReference type="PANTHER" id="PTHR20857:SF15">
    <property type="entry name" value="THIAMINE-PHOSPHATE SYNTHASE"/>
    <property type="match status" value="1"/>
</dbReference>
<dbReference type="Proteomes" id="UP000798951">
    <property type="component" value="Unassembled WGS sequence"/>
</dbReference>
<feature type="binding site" evidence="10">
    <location>
        <position position="262"/>
    </location>
    <ligand>
        <name>2-[(2R,5Z)-2-carboxy-4-methylthiazol-5(2H)-ylidene]ethyl phosphate</name>
        <dbReference type="ChEBI" id="CHEBI:62899"/>
    </ligand>
</feature>
<evidence type="ECO:0000256" key="7">
    <source>
        <dbReference type="ARBA" id="ARBA00047334"/>
    </source>
</evidence>
<evidence type="ECO:0000259" key="13">
    <source>
        <dbReference type="Pfam" id="PF02581"/>
    </source>
</evidence>
<sequence length="306" mass="31974">MTCAVGALGSRTVCRDIAVDAAGRAVQIEVAENRGHRWSNIDGFDDGLGGVATSPGLSGFRRSRFHGSATTVVTVQPSHPNRSVPPRERLSSALLYLCTDARREKGDLARFVDAALAGGVDIVQLRDKGSPGEAEFGPLEAKAELGALAEIKAATRRHGALLAVNDRADIALAAGADVLHLGQGDLPPAYARRILGPDVVIGRSTHNRNQAGLAAIDGHLDYFCTGPVWTTPTKPGRQAAGIDLVRSTAESHPTLPWFAIGGVDTARLPEVLEAGARRVVVVRAITEAADPEAAARDLKSALLAAS</sequence>
<feature type="binding site" evidence="10">
    <location>
        <position position="185"/>
    </location>
    <ligand>
        <name>Mg(2+)</name>
        <dbReference type="ChEBI" id="CHEBI:18420"/>
    </ligand>
</feature>
<accession>A0ABQ6YTM1</accession>
<dbReference type="EC" id="2.5.1.3" evidence="10"/>
<dbReference type="NCBIfam" id="TIGR00693">
    <property type="entry name" value="thiE"/>
    <property type="match status" value="1"/>
</dbReference>
<evidence type="ECO:0000256" key="10">
    <source>
        <dbReference type="HAMAP-Rule" id="MF_00097"/>
    </source>
</evidence>
<evidence type="ECO:0000256" key="4">
    <source>
        <dbReference type="ARBA" id="ARBA00022723"/>
    </source>
</evidence>
<feature type="domain" description="Thiamine phosphate synthase/TenI" evidence="13">
    <location>
        <begin position="95"/>
        <end position="285"/>
    </location>
</feature>
<evidence type="ECO:0000256" key="3">
    <source>
        <dbReference type="ARBA" id="ARBA00022679"/>
    </source>
</evidence>
<dbReference type="InterPro" id="IPR036206">
    <property type="entry name" value="ThiamineP_synth_sf"/>
</dbReference>
<proteinExistence type="inferred from homology"/>
<feature type="binding site" evidence="10">
    <location>
        <begin position="124"/>
        <end position="128"/>
    </location>
    <ligand>
        <name>4-amino-2-methyl-5-(diphosphooxymethyl)pyrimidine</name>
        <dbReference type="ChEBI" id="CHEBI:57841"/>
    </ligand>
</feature>
<keyword evidence="3 10" id="KW-0808">Transferase</keyword>
<keyword evidence="15" id="KW-1185">Reference proteome</keyword>
<evidence type="ECO:0000313" key="15">
    <source>
        <dbReference type="Proteomes" id="UP000798951"/>
    </source>
</evidence>
<comment type="catalytic activity">
    <reaction evidence="8 10 11">
        <text>2-(2-carboxy-4-methylthiazol-5-yl)ethyl phosphate + 4-amino-2-methyl-5-(diphosphooxymethyl)pyrimidine + 2 H(+) = thiamine phosphate + CO2 + diphosphate</text>
        <dbReference type="Rhea" id="RHEA:47848"/>
        <dbReference type="ChEBI" id="CHEBI:15378"/>
        <dbReference type="ChEBI" id="CHEBI:16526"/>
        <dbReference type="ChEBI" id="CHEBI:33019"/>
        <dbReference type="ChEBI" id="CHEBI:37575"/>
        <dbReference type="ChEBI" id="CHEBI:57841"/>
        <dbReference type="ChEBI" id="CHEBI:62890"/>
        <dbReference type="EC" id="2.5.1.3"/>
    </reaction>
</comment>
<evidence type="ECO:0000256" key="12">
    <source>
        <dbReference type="RuleBase" id="RU004253"/>
    </source>
</evidence>
<dbReference type="InterPro" id="IPR022998">
    <property type="entry name" value="ThiamineP_synth_TenI"/>
</dbReference>
<comment type="similarity">
    <text evidence="10 11">Belongs to the thiamine-phosphate synthase family.</text>
</comment>
<evidence type="ECO:0000313" key="14">
    <source>
        <dbReference type="EMBL" id="KAF0849148.1"/>
    </source>
</evidence>
<name>A0ABQ6YTM1_9NOCA</name>
<reference evidence="14 15" key="1">
    <citation type="submission" date="2019-07" db="EMBL/GenBank/DDBJ databases">
        <title>Genomic Encyclopedia of Type Strains, Phase IV (KMG-IV): sequencing the most valuable type-strain genomes for metagenomic binning, comparative biology and taxonomic classification.</title>
        <authorList>
            <person name="Goeker M."/>
        </authorList>
    </citation>
    <scope>NUCLEOTIDE SEQUENCE [LARGE SCALE GENOMIC DNA]</scope>
    <source>
        <strain evidence="14 15">DSM 44831</strain>
    </source>
</reference>
<feature type="binding site" evidence="10">
    <location>
        <position position="234"/>
    </location>
    <ligand>
        <name>4-amino-2-methyl-5-(diphosphooxymethyl)pyrimidine</name>
        <dbReference type="ChEBI" id="CHEBI:57841"/>
    </ligand>
</feature>
<evidence type="ECO:0000256" key="2">
    <source>
        <dbReference type="ARBA" id="ARBA00005165"/>
    </source>
</evidence>
<dbReference type="PANTHER" id="PTHR20857">
    <property type="entry name" value="THIAMINE-PHOSPHATE PYROPHOSPHORYLASE"/>
    <property type="match status" value="1"/>
</dbReference>
<comment type="caution">
    <text evidence="14">The sequence shown here is derived from an EMBL/GenBank/DDBJ whole genome shotgun (WGS) entry which is preliminary data.</text>
</comment>
<dbReference type="Gene3D" id="3.20.20.70">
    <property type="entry name" value="Aldolase class I"/>
    <property type="match status" value="1"/>
</dbReference>
<dbReference type="SUPFAM" id="SSF51391">
    <property type="entry name" value="Thiamin phosphate synthase"/>
    <property type="match status" value="1"/>
</dbReference>
<dbReference type="CDD" id="cd00564">
    <property type="entry name" value="TMP_TenI"/>
    <property type="match status" value="1"/>
</dbReference>
<evidence type="ECO:0000256" key="9">
    <source>
        <dbReference type="ARBA" id="ARBA00047883"/>
    </source>
</evidence>
<dbReference type="InterPro" id="IPR034291">
    <property type="entry name" value="TMP_synthase"/>
</dbReference>
<evidence type="ECO:0000256" key="8">
    <source>
        <dbReference type="ARBA" id="ARBA00047851"/>
    </source>
</evidence>
<dbReference type="InterPro" id="IPR013785">
    <property type="entry name" value="Aldolase_TIM"/>
</dbReference>
<feature type="binding site" evidence="10">
    <location>
        <position position="166"/>
    </location>
    <ligand>
        <name>Mg(2+)</name>
        <dbReference type="ChEBI" id="CHEBI:18420"/>
    </ligand>
</feature>
<dbReference type="EMBL" id="VMSD01000001">
    <property type="protein sequence ID" value="KAF0849148.1"/>
    <property type="molecule type" value="Genomic_DNA"/>
</dbReference>
<gene>
    <name evidence="10" type="primary">thiE</name>
    <name evidence="14" type="ORF">FNL39_101584</name>
</gene>
<comment type="cofactor">
    <cofactor evidence="10">
        <name>Mg(2+)</name>
        <dbReference type="ChEBI" id="CHEBI:18420"/>
    </cofactor>
    <text evidence="10">Binds 1 Mg(2+) ion per subunit.</text>
</comment>
<keyword evidence="5 10" id="KW-0460">Magnesium</keyword>
<dbReference type="Pfam" id="PF02581">
    <property type="entry name" value="TMP-TENI"/>
    <property type="match status" value="1"/>
</dbReference>
<organism evidence="14 15">
    <name type="scientific">Nocardia caishijiensis</name>
    <dbReference type="NCBI Taxonomy" id="184756"/>
    <lineage>
        <taxon>Bacteria</taxon>
        <taxon>Bacillati</taxon>
        <taxon>Actinomycetota</taxon>
        <taxon>Actinomycetes</taxon>
        <taxon>Mycobacteriales</taxon>
        <taxon>Nocardiaceae</taxon>
        <taxon>Nocardia</taxon>
    </lineage>
</organism>